<protein>
    <submittedName>
        <fullName evidence="2">Uncharacterized protein</fullName>
    </submittedName>
</protein>
<evidence type="ECO:0000256" key="1">
    <source>
        <dbReference type="SAM" id="MobiDB-lite"/>
    </source>
</evidence>
<feature type="compositionally biased region" description="Polar residues" evidence="1">
    <location>
        <begin position="59"/>
        <end position="70"/>
    </location>
</feature>
<proteinExistence type="predicted"/>
<evidence type="ECO:0000313" key="3">
    <source>
        <dbReference type="Proteomes" id="UP001353858"/>
    </source>
</evidence>
<evidence type="ECO:0000313" key="2">
    <source>
        <dbReference type="EMBL" id="KAK4876201.1"/>
    </source>
</evidence>
<gene>
    <name evidence="2" type="ORF">RN001_012623</name>
</gene>
<dbReference type="AlphaFoldDB" id="A0AAN7P7N6"/>
<comment type="caution">
    <text evidence="2">The sequence shown here is derived from an EMBL/GenBank/DDBJ whole genome shotgun (WGS) entry which is preliminary data.</text>
</comment>
<keyword evidence="3" id="KW-1185">Reference proteome</keyword>
<feature type="region of interest" description="Disordered" evidence="1">
    <location>
        <begin position="41"/>
        <end position="75"/>
    </location>
</feature>
<organism evidence="2 3">
    <name type="scientific">Aquatica leii</name>
    <dbReference type="NCBI Taxonomy" id="1421715"/>
    <lineage>
        <taxon>Eukaryota</taxon>
        <taxon>Metazoa</taxon>
        <taxon>Ecdysozoa</taxon>
        <taxon>Arthropoda</taxon>
        <taxon>Hexapoda</taxon>
        <taxon>Insecta</taxon>
        <taxon>Pterygota</taxon>
        <taxon>Neoptera</taxon>
        <taxon>Endopterygota</taxon>
        <taxon>Coleoptera</taxon>
        <taxon>Polyphaga</taxon>
        <taxon>Elateriformia</taxon>
        <taxon>Elateroidea</taxon>
        <taxon>Lampyridae</taxon>
        <taxon>Luciolinae</taxon>
        <taxon>Aquatica</taxon>
    </lineage>
</organism>
<dbReference type="EMBL" id="JARPUR010000005">
    <property type="protein sequence ID" value="KAK4876201.1"/>
    <property type="molecule type" value="Genomic_DNA"/>
</dbReference>
<sequence>MQTADVLVHEEYVQTITPDASEVQTIKFLTEIYPYDISKPHEEYSQTSPIPSAPPLDEITQTSTPEQPFSSKHELPKQIETTTTETTVQTRPIVAREVGESASSPHTPRDKSYEVYVQAIVTLASDKTEAPEQSTTSSLEITDTLAVKHTHSVDSFSERSESDLEDFDLQVIIYMSSSATSKSLTPEEKQIITPITSIEVQPSEVLVTELKIDTTDITQGVELVISKNKIAVNHKSKRKHKTCITIEEVMSPEIFDTPLTPGTDTSTEVLSPVWTSQITSIVPTTQIIPEQKLFTSIRMKLKQSSGLRIFKICKKRLI</sequence>
<reference evidence="3" key="1">
    <citation type="submission" date="2023-01" db="EMBL/GenBank/DDBJ databases">
        <title>Key to firefly adult light organ development and bioluminescence: homeobox transcription factors regulate luciferase expression and transportation to peroxisome.</title>
        <authorList>
            <person name="Fu X."/>
        </authorList>
    </citation>
    <scope>NUCLEOTIDE SEQUENCE [LARGE SCALE GENOMIC DNA]</scope>
</reference>
<dbReference type="Proteomes" id="UP001353858">
    <property type="component" value="Unassembled WGS sequence"/>
</dbReference>
<name>A0AAN7P7N6_9COLE</name>
<accession>A0AAN7P7N6</accession>